<proteinExistence type="predicted"/>
<dbReference type="GO" id="GO:0017076">
    <property type="term" value="F:purine nucleotide binding"/>
    <property type="evidence" value="ECO:0007669"/>
    <property type="project" value="InterPro"/>
</dbReference>
<dbReference type="GO" id="GO:0004611">
    <property type="term" value="F:phosphoenolpyruvate carboxykinase activity"/>
    <property type="evidence" value="ECO:0007669"/>
    <property type="project" value="InterPro"/>
</dbReference>
<accession>A0A1V9ZHX3</accession>
<dbReference type="SUPFAM" id="SSF68923">
    <property type="entry name" value="PEP carboxykinase N-terminal domain"/>
    <property type="match status" value="1"/>
</dbReference>
<reference evidence="1 2" key="1">
    <citation type="journal article" date="2014" name="Genome Biol. Evol.">
        <title>The secreted proteins of Achlya hypogyna and Thraustotheca clavata identify the ancestral oomycete secretome and reveal gene acquisitions by horizontal gene transfer.</title>
        <authorList>
            <person name="Misner I."/>
            <person name="Blouin N."/>
            <person name="Leonard G."/>
            <person name="Richards T.A."/>
            <person name="Lane C.E."/>
        </authorList>
    </citation>
    <scope>NUCLEOTIDE SEQUENCE [LARGE SCALE GENOMIC DNA]</scope>
    <source>
        <strain evidence="1 2">ATCC 48635</strain>
    </source>
</reference>
<comment type="caution">
    <text evidence="1">The sequence shown here is derived from an EMBL/GenBank/DDBJ whole genome shotgun (WGS) entry which is preliminary data.</text>
</comment>
<dbReference type="GO" id="GO:0006094">
    <property type="term" value="P:gluconeogenesis"/>
    <property type="evidence" value="ECO:0007669"/>
    <property type="project" value="InterPro"/>
</dbReference>
<sequence length="374" mass="39927">MMMSLRRLAVASSRRMSVRAFSSVPTPSVASLIEPEMKISSQYIGDFPEQNEANNFEVNWSLADDDITPRHNCYRNRSLATLAQVSGTFPLPVEAPATITLEEAHPAAFLDLWNEVTEEFSHVSDLYVHDGAVGALAALRTQIRVISDSPALAHALSNLIVAVPTIKNPHTPRPILVVVQTATDKSSFSYNIDVNEDGFEQAKIVVRGSQVSLGQIQDAILKVKAQLDAETPANLALACDVLTTADRASSTLVFNASAAWRSKQTGLHAAHGAIWHPEHGVTGAFEGAVVATASVAPKATALKRHKAYPLAVTKELSVVRVPAATVVGHPATAVVLDKADKEVSVAEFVKLVNGTEALAAALEAHKTKCLVKKA</sequence>
<organism evidence="1 2">
    <name type="scientific">Achlya hypogyna</name>
    <name type="common">Oomycete</name>
    <name type="synonym">Protoachlya hypogyna</name>
    <dbReference type="NCBI Taxonomy" id="1202772"/>
    <lineage>
        <taxon>Eukaryota</taxon>
        <taxon>Sar</taxon>
        <taxon>Stramenopiles</taxon>
        <taxon>Oomycota</taxon>
        <taxon>Saprolegniomycetes</taxon>
        <taxon>Saprolegniales</taxon>
        <taxon>Achlyaceae</taxon>
        <taxon>Achlya</taxon>
    </lineage>
</organism>
<dbReference type="AlphaFoldDB" id="A0A1V9ZHX3"/>
<dbReference type="Gene3D" id="3.40.449.10">
    <property type="entry name" value="Phosphoenolpyruvate Carboxykinase, domain 1"/>
    <property type="match status" value="1"/>
</dbReference>
<dbReference type="OrthoDB" id="68755at2759"/>
<dbReference type="InterPro" id="IPR008210">
    <property type="entry name" value="PEP_carboxykinase_N"/>
</dbReference>
<dbReference type="EMBL" id="JNBR01000103">
    <property type="protein sequence ID" value="OQR97501.1"/>
    <property type="molecule type" value="Genomic_DNA"/>
</dbReference>
<evidence type="ECO:0000313" key="1">
    <source>
        <dbReference type="EMBL" id="OQR97501.1"/>
    </source>
</evidence>
<dbReference type="Proteomes" id="UP000243579">
    <property type="component" value="Unassembled WGS sequence"/>
</dbReference>
<gene>
    <name evidence="1" type="ORF">ACHHYP_10889</name>
</gene>
<dbReference type="STRING" id="1202772.A0A1V9ZHX3"/>
<name>A0A1V9ZHX3_ACHHY</name>
<evidence type="ECO:0000313" key="2">
    <source>
        <dbReference type="Proteomes" id="UP000243579"/>
    </source>
</evidence>
<keyword evidence="2" id="KW-1185">Reference proteome</keyword>
<protein>
    <submittedName>
        <fullName evidence="1">Uncharacterized protein</fullName>
    </submittedName>
</protein>